<reference evidence="1" key="2">
    <citation type="journal article" date="2020" name="Nat. Commun.">
        <title>Large-scale genome sequencing of mycorrhizal fungi provides insights into the early evolution of symbiotic traits.</title>
        <authorList>
            <person name="Miyauchi S."/>
            <person name="Kiss E."/>
            <person name="Kuo A."/>
            <person name="Drula E."/>
            <person name="Kohler A."/>
            <person name="Sanchez-Garcia M."/>
            <person name="Morin E."/>
            <person name="Andreopoulos B."/>
            <person name="Barry K.W."/>
            <person name="Bonito G."/>
            <person name="Buee M."/>
            <person name="Carver A."/>
            <person name="Chen C."/>
            <person name="Cichocki N."/>
            <person name="Clum A."/>
            <person name="Culley D."/>
            <person name="Crous P.W."/>
            <person name="Fauchery L."/>
            <person name="Girlanda M."/>
            <person name="Hayes R.D."/>
            <person name="Keri Z."/>
            <person name="LaButti K."/>
            <person name="Lipzen A."/>
            <person name="Lombard V."/>
            <person name="Magnuson J."/>
            <person name="Maillard F."/>
            <person name="Murat C."/>
            <person name="Nolan M."/>
            <person name="Ohm R.A."/>
            <person name="Pangilinan J."/>
            <person name="Pereira M.F."/>
            <person name="Perotto S."/>
            <person name="Peter M."/>
            <person name="Pfister S."/>
            <person name="Riley R."/>
            <person name="Sitrit Y."/>
            <person name="Stielow J.B."/>
            <person name="Szollosi G."/>
            <person name="Zifcakova L."/>
            <person name="Stursova M."/>
            <person name="Spatafora J.W."/>
            <person name="Tedersoo L."/>
            <person name="Vaario L.M."/>
            <person name="Yamada A."/>
            <person name="Yan M."/>
            <person name="Wang P."/>
            <person name="Xu J."/>
            <person name="Bruns T."/>
            <person name="Baldrian P."/>
            <person name="Vilgalys R."/>
            <person name="Dunand C."/>
            <person name="Henrissat B."/>
            <person name="Grigoriev I.V."/>
            <person name="Hibbett D."/>
            <person name="Nagy L.G."/>
            <person name="Martin F.M."/>
        </authorList>
    </citation>
    <scope>NUCLEOTIDE SEQUENCE</scope>
    <source>
        <strain evidence="1">P2</strain>
    </source>
</reference>
<organism evidence="1 2">
    <name type="scientific">Thelephora ganbajun</name>
    <name type="common">Ganba fungus</name>
    <dbReference type="NCBI Taxonomy" id="370292"/>
    <lineage>
        <taxon>Eukaryota</taxon>
        <taxon>Fungi</taxon>
        <taxon>Dikarya</taxon>
        <taxon>Basidiomycota</taxon>
        <taxon>Agaricomycotina</taxon>
        <taxon>Agaricomycetes</taxon>
        <taxon>Thelephorales</taxon>
        <taxon>Thelephoraceae</taxon>
        <taxon>Thelephora</taxon>
    </lineage>
</organism>
<proteinExistence type="predicted"/>
<comment type="caution">
    <text evidence="1">The sequence shown here is derived from an EMBL/GenBank/DDBJ whole genome shotgun (WGS) entry which is preliminary data.</text>
</comment>
<name>A0ACB6ZLA9_THEGA</name>
<dbReference type="Proteomes" id="UP000886501">
    <property type="component" value="Unassembled WGS sequence"/>
</dbReference>
<reference evidence="1" key="1">
    <citation type="submission" date="2019-10" db="EMBL/GenBank/DDBJ databases">
        <authorList>
            <consortium name="DOE Joint Genome Institute"/>
            <person name="Kuo A."/>
            <person name="Miyauchi S."/>
            <person name="Kiss E."/>
            <person name="Drula E."/>
            <person name="Kohler A."/>
            <person name="Sanchez-Garcia M."/>
            <person name="Andreopoulos B."/>
            <person name="Barry K.W."/>
            <person name="Bonito G."/>
            <person name="Buee M."/>
            <person name="Carver A."/>
            <person name="Chen C."/>
            <person name="Cichocki N."/>
            <person name="Clum A."/>
            <person name="Culley D."/>
            <person name="Crous P.W."/>
            <person name="Fauchery L."/>
            <person name="Girlanda M."/>
            <person name="Hayes R."/>
            <person name="Keri Z."/>
            <person name="Labutti K."/>
            <person name="Lipzen A."/>
            <person name="Lombard V."/>
            <person name="Magnuson J."/>
            <person name="Maillard F."/>
            <person name="Morin E."/>
            <person name="Murat C."/>
            <person name="Nolan M."/>
            <person name="Ohm R."/>
            <person name="Pangilinan J."/>
            <person name="Pereira M."/>
            <person name="Perotto S."/>
            <person name="Peter M."/>
            <person name="Riley R."/>
            <person name="Sitrit Y."/>
            <person name="Stielow B."/>
            <person name="Szollosi G."/>
            <person name="Zifcakova L."/>
            <person name="Stursova M."/>
            <person name="Spatafora J.W."/>
            <person name="Tedersoo L."/>
            <person name="Vaario L.-M."/>
            <person name="Yamada A."/>
            <person name="Yan M."/>
            <person name="Wang P."/>
            <person name="Xu J."/>
            <person name="Bruns T."/>
            <person name="Baldrian P."/>
            <person name="Vilgalys R."/>
            <person name="Henrissat B."/>
            <person name="Grigoriev I.V."/>
            <person name="Hibbett D."/>
            <person name="Nagy L.G."/>
            <person name="Martin F.M."/>
        </authorList>
    </citation>
    <scope>NUCLEOTIDE SEQUENCE</scope>
    <source>
        <strain evidence="1">P2</strain>
    </source>
</reference>
<gene>
    <name evidence="1" type="ORF">BDM02DRAFT_3112143</name>
</gene>
<evidence type="ECO:0000313" key="2">
    <source>
        <dbReference type="Proteomes" id="UP000886501"/>
    </source>
</evidence>
<protein>
    <submittedName>
        <fullName evidence="1">Uncharacterized protein</fullName>
    </submittedName>
</protein>
<dbReference type="EMBL" id="MU117985">
    <property type="protein sequence ID" value="KAF9650382.1"/>
    <property type="molecule type" value="Genomic_DNA"/>
</dbReference>
<evidence type="ECO:0000313" key="1">
    <source>
        <dbReference type="EMBL" id="KAF9650382.1"/>
    </source>
</evidence>
<sequence>MAAPGTSVYVEPSALADLDGTIGVAFIGLVLSTLFFGISNLQLYIYYVQYPKDWIVYKVSTAVLWLLDGLNLAFAIHAIYHYLIRNFGRYDQLDVVVWSFKAQILVNVILVVIIQSLYTTRLWRLNVMNYQKRWYPKLVPLSVVLGTGVGTALTVKTLQLHEFSQLNHMKWAICSAFTTSVVVDTCIAVAMICYLQGSKTVSNETNNTLTKLVIWVSSTGATTSLCSLLALIVYACMPQKLAFLAVQLLVSKLYFNSFMAFLNARNAIREKPSNVVMIGNLRSQNSPRATPTTIPNSKVLTLRFRQSVVIALTTNVFPR</sequence>
<accession>A0ACB6ZLA9</accession>
<keyword evidence="2" id="KW-1185">Reference proteome</keyword>